<evidence type="ECO:0000256" key="3">
    <source>
        <dbReference type="ARBA" id="ARBA00022729"/>
    </source>
</evidence>
<dbReference type="Pfam" id="PF00496">
    <property type="entry name" value="SBP_bac_5"/>
    <property type="match status" value="1"/>
</dbReference>
<dbReference type="PANTHER" id="PTHR30290">
    <property type="entry name" value="PERIPLASMIC BINDING COMPONENT OF ABC TRANSPORTER"/>
    <property type="match status" value="1"/>
</dbReference>
<dbReference type="Gene3D" id="3.40.190.10">
    <property type="entry name" value="Periplasmic binding protein-like II"/>
    <property type="match status" value="1"/>
</dbReference>
<keyword evidence="3" id="KW-0732">Signal</keyword>
<protein>
    <submittedName>
        <fullName evidence="5">Peptide ABC transporter substrate-binding protein</fullName>
    </submittedName>
</protein>
<comment type="caution">
    <text evidence="5">The sequence shown here is derived from an EMBL/GenBank/DDBJ whole genome shotgun (WGS) entry which is preliminary data.</text>
</comment>
<dbReference type="EMBL" id="RBZW01000058">
    <property type="protein sequence ID" value="THE63591.1"/>
    <property type="molecule type" value="Genomic_DNA"/>
</dbReference>
<dbReference type="PROSITE" id="PS51257">
    <property type="entry name" value="PROKAR_LIPOPROTEIN"/>
    <property type="match status" value="1"/>
</dbReference>
<sequence>MQGADRTTADRRTVLKLSGVAGAASLTGIAGCLDDGAVDDADELVITQGEFIENPDPNDHITGPYFNVLDPVYEPLFDVTPEFEFQPRVVDDWEDMGDGTAELTIRDDVVFHNGDDLTAEDVAYTFNRMIDPELGVESDQAAGLGAIDGAEALDETTVSLEHNVAPSLAEYEYANYGRAVNQEWIEGQDQPIAGSDADAFNGTGPFEVVEYEPDVQLVLEPFDDYWGEVPDFDRVTFNADGESSGRANALQAGESDIVDNVIPEDVSTVDEADGVEIRNETSLRNVFLVMKSGVEPFDSQEFRQAMNYAVDNEGIIDSVLGGFADPMTQPIPEGVFGFNPDLDPYSQDIERAEELVEESGYAGAEITLHAPEGRYLNDADVAQTAADHIDQLENVDCDIDIVPFPDISDANSAGYDDENMPFFLIGWGVITGDSDYGLAPFFTEEAALETLRNEDISEAILESQEVEDEDEREQLLQDINEELREEAPWVFLHSQDSVYGVRDDLEWEPRTDESIYLWDIN</sequence>
<feature type="domain" description="Solute-binding protein family 5" evidence="4">
    <location>
        <begin position="84"/>
        <end position="445"/>
    </location>
</feature>
<evidence type="ECO:0000313" key="6">
    <source>
        <dbReference type="Proteomes" id="UP000318864"/>
    </source>
</evidence>
<evidence type="ECO:0000313" key="5">
    <source>
        <dbReference type="EMBL" id="THE63591.1"/>
    </source>
</evidence>
<dbReference type="Proteomes" id="UP000318864">
    <property type="component" value="Unassembled WGS sequence"/>
</dbReference>
<dbReference type="Gene3D" id="3.90.76.10">
    <property type="entry name" value="Dipeptide-binding Protein, Domain 1"/>
    <property type="match status" value="1"/>
</dbReference>
<dbReference type="GO" id="GO:1904680">
    <property type="term" value="F:peptide transmembrane transporter activity"/>
    <property type="evidence" value="ECO:0007669"/>
    <property type="project" value="TreeGrafter"/>
</dbReference>
<dbReference type="GO" id="GO:0015833">
    <property type="term" value="P:peptide transport"/>
    <property type="evidence" value="ECO:0007669"/>
    <property type="project" value="TreeGrafter"/>
</dbReference>
<keyword evidence="2" id="KW-0813">Transport</keyword>
<evidence type="ECO:0000259" key="4">
    <source>
        <dbReference type="Pfam" id="PF00496"/>
    </source>
</evidence>
<gene>
    <name evidence="5" type="ORF">D8Y22_17385</name>
</gene>
<keyword evidence="6" id="KW-1185">Reference proteome</keyword>
<dbReference type="Gene3D" id="3.10.105.10">
    <property type="entry name" value="Dipeptide-binding Protein, Domain 3"/>
    <property type="match status" value="1"/>
</dbReference>
<proteinExistence type="inferred from homology"/>
<dbReference type="OrthoDB" id="194307at2157"/>
<dbReference type="SUPFAM" id="SSF53850">
    <property type="entry name" value="Periplasmic binding protein-like II"/>
    <property type="match status" value="1"/>
</dbReference>
<reference evidence="5 6" key="1">
    <citation type="submission" date="2018-10" db="EMBL/GenBank/DDBJ databases">
        <title>Natronolimnobius sp. XQ-INN 246 isolated from Inner Mongolia Autonomous Region of China.</title>
        <authorList>
            <person name="Xue Q."/>
        </authorList>
    </citation>
    <scope>NUCLEOTIDE SEQUENCE [LARGE SCALE GENOMIC DNA]</scope>
    <source>
        <strain evidence="5 6">XQ-INN 246</strain>
    </source>
</reference>
<name>A0A4S3TI25_9EURY</name>
<dbReference type="InterPro" id="IPR000914">
    <property type="entry name" value="SBP_5_dom"/>
</dbReference>
<dbReference type="AlphaFoldDB" id="A0A4S3TI25"/>
<dbReference type="InterPro" id="IPR030678">
    <property type="entry name" value="Peptide/Ni-bd"/>
</dbReference>
<organism evidence="5 6">
    <name type="scientific">Salinadaptatus halalkaliphilus</name>
    <dbReference type="NCBI Taxonomy" id="2419781"/>
    <lineage>
        <taxon>Archaea</taxon>
        <taxon>Methanobacteriati</taxon>
        <taxon>Methanobacteriota</taxon>
        <taxon>Stenosarchaea group</taxon>
        <taxon>Halobacteria</taxon>
        <taxon>Halobacteriales</taxon>
        <taxon>Natrialbaceae</taxon>
        <taxon>Salinadaptatus</taxon>
    </lineage>
</organism>
<evidence type="ECO:0000256" key="1">
    <source>
        <dbReference type="ARBA" id="ARBA00005695"/>
    </source>
</evidence>
<accession>A0A4S3TI25</accession>
<dbReference type="GO" id="GO:0043190">
    <property type="term" value="C:ATP-binding cassette (ABC) transporter complex"/>
    <property type="evidence" value="ECO:0007669"/>
    <property type="project" value="InterPro"/>
</dbReference>
<evidence type="ECO:0000256" key="2">
    <source>
        <dbReference type="ARBA" id="ARBA00022448"/>
    </source>
</evidence>
<dbReference type="GO" id="GO:0042597">
    <property type="term" value="C:periplasmic space"/>
    <property type="evidence" value="ECO:0007669"/>
    <property type="project" value="UniProtKB-ARBA"/>
</dbReference>
<dbReference type="PANTHER" id="PTHR30290:SF9">
    <property type="entry name" value="OLIGOPEPTIDE-BINDING PROTEIN APPA"/>
    <property type="match status" value="1"/>
</dbReference>
<dbReference type="RefSeq" id="WP_141465936.1">
    <property type="nucleotide sequence ID" value="NZ_RBZW01000058.1"/>
</dbReference>
<dbReference type="InterPro" id="IPR039424">
    <property type="entry name" value="SBP_5"/>
</dbReference>
<dbReference type="PIRSF" id="PIRSF002741">
    <property type="entry name" value="MppA"/>
    <property type="match status" value="1"/>
</dbReference>
<comment type="similarity">
    <text evidence="1">Belongs to the bacterial solute-binding protein 5 family.</text>
</comment>